<evidence type="ECO:0000313" key="5">
    <source>
        <dbReference type="EMBL" id="RLJ41261.1"/>
    </source>
</evidence>
<dbReference type="RefSeq" id="WP_121026040.1">
    <property type="nucleotide sequence ID" value="NZ_RCCE01000005.1"/>
</dbReference>
<dbReference type="CDD" id="cd06273">
    <property type="entry name" value="PBP1_LacI-like"/>
    <property type="match status" value="1"/>
</dbReference>
<keyword evidence="1" id="KW-0805">Transcription regulation</keyword>
<keyword evidence="2" id="KW-0238">DNA-binding</keyword>
<keyword evidence="6" id="KW-1185">Reference proteome</keyword>
<dbReference type="AlphaFoldDB" id="A0A497VCD3"/>
<dbReference type="SMART" id="SM00354">
    <property type="entry name" value="HTH_LACI"/>
    <property type="match status" value="1"/>
</dbReference>
<dbReference type="PANTHER" id="PTHR30146">
    <property type="entry name" value="LACI-RELATED TRANSCRIPTIONAL REPRESSOR"/>
    <property type="match status" value="1"/>
</dbReference>
<feature type="domain" description="HTH lacI-type" evidence="4">
    <location>
        <begin position="14"/>
        <end position="63"/>
    </location>
</feature>
<dbReference type="PANTHER" id="PTHR30146:SF138">
    <property type="entry name" value="TRANSCRIPTIONAL REGULATORY PROTEIN"/>
    <property type="match status" value="1"/>
</dbReference>
<proteinExistence type="predicted"/>
<sequence>MADNNKNKVDIFAVARRAKVSISTVSRSFNHPEQVNPATRKKIDAAVRNLGYIRNRAAQTMHGIRSGTIGLVVPTIDHAIFAEVIQAFSDSVDEHGFTILIASHGYDLEREYAVLRKFLEHRVDGLALIGQDHSEETYSLIERQNIPAISIWSYNDASRLSCVGADNTKAGLLAAEHLVDLGHREIGILFPRTNDNDRARDRRTGVQSVLSKVGISIPSQWDIESPYSIAEAKEAAFQMLEATHRPTAILCGNDVLAMGVLYAARRCNLRVPEDLSIVGIGDFKGSKDMEPGLTTVRLPARKIGRLAGDHLSRSIVGELSGQRRVTCDIELIKRDTCRRIV</sequence>
<dbReference type="Gene3D" id="1.10.260.40">
    <property type="entry name" value="lambda repressor-like DNA-binding domains"/>
    <property type="match status" value="1"/>
</dbReference>
<accession>A0A497VCD3</accession>
<organism evidence="5 6">
    <name type="scientific">Litoreibacter meonggei</name>
    <dbReference type="NCBI Taxonomy" id="1049199"/>
    <lineage>
        <taxon>Bacteria</taxon>
        <taxon>Pseudomonadati</taxon>
        <taxon>Pseudomonadota</taxon>
        <taxon>Alphaproteobacteria</taxon>
        <taxon>Rhodobacterales</taxon>
        <taxon>Roseobacteraceae</taxon>
        <taxon>Litoreibacter</taxon>
    </lineage>
</organism>
<dbReference type="GO" id="GO:0003700">
    <property type="term" value="F:DNA-binding transcription factor activity"/>
    <property type="evidence" value="ECO:0007669"/>
    <property type="project" value="TreeGrafter"/>
</dbReference>
<dbReference type="Pfam" id="PF13377">
    <property type="entry name" value="Peripla_BP_3"/>
    <property type="match status" value="1"/>
</dbReference>
<dbReference type="InterPro" id="IPR010982">
    <property type="entry name" value="Lambda_DNA-bd_dom_sf"/>
</dbReference>
<dbReference type="InterPro" id="IPR000843">
    <property type="entry name" value="HTH_LacI"/>
</dbReference>
<dbReference type="PROSITE" id="PS50932">
    <property type="entry name" value="HTH_LACI_2"/>
    <property type="match status" value="1"/>
</dbReference>
<name>A0A497VCD3_9RHOB</name>
<dbReference type="Gene3D" id="3.40.50.2300">
    <property type="match status" value="2"/>
</dbReference>
<dbReference type="GO" id="GO:0000976">
    <property type="term" value="F:transcription cis-regulatory region binding"/>
    <property type="evidence" value="ECO:0007669"/>
    <property type="project" value="TreeGrafter"/>
</dbReference>
<protein>
    <submittedName>
        <fullName evidence="5">LacI family transcriptional regulator</fullName>
    </submittedName>
</protein>
<keyword evidence="3" id="KW-0804">Transcription</keyword>
<dbReference type="InterPro" id="IPR028082">
    <property type="entry name" value="Peripla_BP_I"/>
</dbReference>
<dbReference type="EMBL" id="RCCE01000005">
    <property type="protein sequence ID" value="RLJ41261.1"/>
    <property type="molecule type" value="Genomic_DNA"/>
</dbReference>
<gene>
    <name evidence="5" type="ORF">BCF46_3053</name>
</gene>
<evidence type="ECO:0000313" key="6">
    <source>
        <dbReference type="Proteomes" id="UP000269157"/>
    </source>
</evidence>
<evidence type="ECO:0000256" key="3">
    <source>
        <dbReference type="ARBA" id="ARBA00023163"/>
    </source>
</evidence>
<comment type="caution">
    <text evidence="5">The sequence shown here is derived from an EMBL/GenBank/DDBJ whole genome shotgun (WGS) entry which is preliminary data.</text>
</comment>
<evidence type="ECO:0000259" key="4">
    <source>
        <dbReference type="PROSITE" id="PS50932"/>
    </source>
</evidence>
<dbReference type="CDD" id="cd01392">
    <property type="entry name" value="HTH_LacI"/>
    <property type="match status" value="1"/>
</dbReference>
<dbReference type="Proteomes" id="UP000269157">
    <property type="component" value="Unassembled WGS sequence"/>
</dbReference>
<dbReference type="SUPFAM" id="SSF47413">
    <property type="entry name" value="lambda repressor-like DNA-binding domains"/>
    <property type="match status" value="1"/>
</dbReference>
<evidence type="ECO:0000256" key="2">
    <source>
        <dbReference type="ARBA" id="ARBA00023125"/>
    </source>
</evidence>
<evidence type="ECO:0000256" key="1">
    <source>
        <dbReference type="ARBA" id="ARBA00023015"/>
    </source>
</evidence>
<reference evidence="5 6" key="1">
    <citation type="submission" date="2018-10" db="EMBL/GenBank/DDBJ databases">
        <title>Genomic Encyclopedia of Archaeal and Bacterial Type Strains, Phase II (KMG-II): from individual species to whole genera.</title>
        <authorList>
            <person name="Goeker M."/>
        </authorList>
    </citation>
    <scope>NUCLEOTIDE SEQUENCE [LARGE SCALE GENOMIC DNA]</scope>
    <source>
        <strain evidence="5 6">DSM 29466</strain>
    </source>
</reference>
<dbReference type="InterPro" id="IPR046335">
    <property type="entry name" value="LacI/GalR-like_sensor"/>
</dbReference>
<dbReference type="Pfam" id="PF00356">
    <property type="entry name" value="LacI"/>
    <property type="match status" value="1"/>
</dbReference>
<dbReference type="SUPFAM" id="SSF53822">
    <property type="entry name" value="Periplasmic binding protein-like I"/>
    <property type="match status" value="1"/>
</dbReference>
<dbReference type="OrthoDB" id="60111at2"/>